<dbReference type="EMBL" id="FMCT01000004">
    <property type="protein sequence ID" value="SCF01435.1"/>
    <property type="molecule type" value="Genomic_DNA"/>
</dbReference>
<accession>A0A1C4WZ10</accession>
<dbReference type="AlphaFoldDB" id="A0A1C4WZ10"/>
<evidence type="ECO:0000256" key="1">
    <source>
        <dbReference type="SAM" id="MobiDB-lite"/>
    </source>
</evidence>
<organism evidence="2 3">
    <name type="scientific">Micromonospora carbonacea</name>
    <dbReference type="NCBI Taxonomy" id="47853"/>
    <lineage>
        <taxon>Bacteria</taxon>
        <taxon>Bacillati</taxon>
        <taxon>Actinomycetota</taxon>
        <taxon>Actinomycetes</taxon>
        <taxon>Micromonosporales</taxon>
        <taxon>Micromonosporaceae</taxon>
        <taxon>Micromonospora</taxon>
    </lineage>
</organism>
<feature type="compositionally biased region" description="Basic and acidic residues" evidence="1">
    <location>
        <begin position="137"/>
        <end position="152"/>
    </location>
</feature>
<feature type="region of interest" description="Disordered" evidence="1">
    <location>
        <begin position="57"/>
        <end position="152"/>
    </location>
</feature>
<sequence length="152" mass="16086">MDSDLVVARTSGVIMHEGRRHPIRRGVTIARAGHPLVGKSPKLWQPLRVHYDLPGVGGVEQATAAPGELRDVQPAQTAEEPGGADAGQDGPAAAPEPAPEGESPRRPPTSGPGSGNEAWRRHAAEVTSTPVEQWAGRSRDDIRRELYGEGGE</sequence>
<feature type="compositionally biased region" description="Low complexity" evidence="1">
    <location>
        <begin position="78"/>
        <end position="95"/>
    </location>
</feature>
<evidence type="ECO:0000313" key="3">
    <source>
        <dbReference type="Proteomes" id="UP000183585"/>
    </source>
</evidence>
<name>A0A1C4WZ10_9ACTN</name>
<dbReference type="RefSeq" id="WP_074474182.1">
    <property type="nucleotide sequence ID" value="NZ_FMCT01000004.1"/>
</dbReference>
<dbReference type="Proteomes" id="UP000183585">
    <property type="component" value="Unassembled WGS sequence"/>
</dbReference>
<keyword evidence="3" id="KW-1185">Reference proteome</keyword>
<protein>
    <submittedName>
        <fullName evidence="2">Uncharacterized protein</fullName>
    </submittedName>
</protein>
<proteinExistence type="predicted"/>
<evidence type="ECO:0000313" key="2">
    <source>
        <dbReference type="EMBL" id="SCF01435.1"/>
    </source>
</evidence>
<reference evidence="3" key="1">
    <citation type="submission" date="2016-06" db="EMBL/GenBank/DDBJ databases">
        <authorList>
            <person name="Varghese N."/>
            <person name="Submissions Spin"/>
        </authorList>
    </citation>
    <scope>NUCLEOTIDE SEQUENCE [LARGE SCALE GENOMIC DNA]</scope>
    <source>
        <strain evidence="3">DSM 43168</strain>
    </source>
</reference>
<gene>
    <name evidence="2" type="ORF">GA0070563_104121</name>
</gene>